<dbReference type="PANTHER" id="PTHR32063">
    <property type="match status" value="1"/>
</dbReference>
<feature type="transmembrane region" description="Helical" evidence="9">
    <location>
        <begin position="994"/>
        <end position="1021"/>
    </location>
</feature>
<dbReference type="SUPFAM" id="SSF82866">
    <property type="entry name" value="Multidrug efflux transporter AcrB transmembrane domain"/>
    <property type="match status" value="2"/>
</dbReference>
<evidence type="ECO:0000259" key="10">
    <source>
        <dbReference type="PROSITE" id="PS50156"/>
    </source>
</evidence>
<feature type="domain" description="SSD" evidence="10">
    <location>
        <begin position="371"/>
        <end position="497"/>
    </location>
</feature>
<feature type="transmembrane region" description="Helical" evidence="9">
    <location>
        <begin position="966"/>
        <end position="988"/>
    </location>
</feature>
<dbReference type="GO" id="GO:0009636">
    <property type="term" value="P:response to toxic substance"/>
    <property type="evidence" value="ECO:0007669"/>
    <property type="project" value="UniProtKB-ARBA"/>
</dbReference>
<feature type="transmembrane region" description="Helical" evidence="9">
    <location>
        <begin position="367"/>
        <end position="388"/>
    </location>
</feature>
<evidence type="ECO:0000256" key="1">
    <source>
        <dbReference type="ARBA" id="ARBA00004429"/>
    </source>
</evidence>
<evidence type="ECO:0000313" key="11">
    <source>
        <dbReference type="EMBL" id="CRY57062.1"/>
    </source>
</evidence>
<feature type="transmembrane region" description="Helical" evidence="9">
    <location>
        <begin position="444"/>
        <end position="465"/>
    </location>
</feature>
<keyword evidence="5 9" id="KW-0997">Cell inner membrane</keyword>
<keyword evidence="7 9" id="KW-1133">Transmembrane helix</keyword>
<sequence length="1043" mass="111705">MLHFFIRRPKFAIVIALVITLVGWVSLYVIPVEQYPDITPPAVSVSAVYPGASARDVAQAIASPLEAQVNGVSNMLYMESTSANNGSYQLNITFASGTDPDMAAVEVQNRISQVSAQLPAEVNENGISVRKRASNLLLGVSVFSPKQTHDALFVSNYTSIQLRDAIARINGVGDVQVFGARDFSMRVWLNPQRMESLNVSVQDIIAALQQQNVQAAAGQIGSSPSMDGQQQTLTISGQGRLTEPQEFANVIIRSNPQGGMIRLGDVARVALGAQNYQVSAAQNQTESAFLVVYPVPGANALNVANGVRDEMARLSASFPPDLAYDINYDSTLPVTATLHEIALSLTLTLIVVLAVVYLFLQSMRATFIVALTIPVSLLGTFAVLYAFGYSANTLSLFAIILALTIVVDDAIVVVENVERLLSNDPNLTPAQATKQAMSQIAGPIIATTLVLMAVFVPIAILPGIIGELYRQFAVTLSAAVILSSINALTLSPALCAVLLKRRTLSTTGVFGGMNRGLDRARDGYVSLTGRISRRAVFSIAALLLVGLATWWGYTRLPTSFLPEEDQGYFFISLQLPDGASLNRTQAVMDQMYQQVTANDAVEDVIKITGFSLLSGNNSPNAGFAIVMLKPWGQRPHIDRVLASIQANLAAIPSAMIMAFNPPAIAGLGSASGFDLRIQALLGQSPQELAQVSQGVIFAANQDPKLSRVFTTFSASVPEISLSIDRDRAALLQVPVSRIFQTLQTSLGGMNAGDFTLNNRMFRVQLQNDMDFRQRTAQINSLNVRSDNGALVSLANLVTLTPSVGAPFISHFNQFPSVAVSGSAADGVSSGQAMAAMEALLAQNLPQGYSYSWSGMSWQEQQTGGQVVLIYLAALVFAYLFLVAQYESWSIPLVVILSVVFAVGGAVAGLSAMGFANDVYAQIGLVLLIGLAAKNAILIVEFSKQRREEGASIAEAAEDGAKQRFRAVMMTAISFILGVMPLVFASGAGAMSRQIIGITVFGGMFMATAVGILFIPALYLHVQRLREWTKTRKPPVEKDPQQDN</sequence>
<feature type="transmembrane region" description="Helical" evidence="9">
    <location>
        <begin position="394"/>
        <end position="414"/>
    </location>
</feature>
<dbReference type="FunFam" id="1.20.1640.10:FF:000001">
    <property type="entry name" value="Efflux pump membrane transporter"/>
    <property type="match status" value="1"/>
</dbReference>
<evidence type="ECO:0000256" key="2">
    <source>
        <dbReference type="ARBA" id="ARBA00010942"/>
    </source>
</evidence>
<feature type="transmembrane region" description="Helical" evidence="9">
    <location>
        <begin position="471"/>
        <end position="499"/>
    </location>
</feature>
<organism evidence="11 12">
    <name type="scientific">Yersinia intermedia</name>
    <dbReference type="NCBI Taxonomy" id="631"/>
    <lineage>
        <taxon>Bacteria</taxon>
        <taxon>Pseudomonadati</taxon>
        <taxon>Pseudomonadota</taxon>
        <taxon>Gammaproteobacteria</taxon>
        <taxon>Enterobacterales</taxon>
        <taxon>Yersiniaceae</taxon>
        <taxon>Yersinia</taxon>
    </lineage>
</organism>
<dbReference type="FunFam" id="3.30.70.1430:FF:000001">
    <property type="entry name" value="Efflux pump membrane transporter"/>
    <property type="match status" value="1"/>
</dbReference>
<feature type="transmembrane region" description="Helical" evidence="9">
    <location>
        <begin position="535"/>
        <end position="553"/>
    </location>
</feature>
<dbReference type="InterPro" id="IPR001036">
    <property type="entry name" value="Acrflvin-R"/>
</dbReference>
<keyword evidence="6 9" id="KW-0812">Transmembrane</keyword>
<dbReference type="PANTHER" id="PTHR32063:SF76">
    <property type="entry name" value="EFFLUX PUMP MEMBRANE TRANSPORTER"/>
    <property type="match status" value="1"/>
</dbReference>
<accession>A0A0H5M216</accession>
<evidence type="ECO:0000256" key="5">
    <source>
        <dbReference type="ARBA" id="ARBA00022519"/>
    </source>
</evidence>
<keyword evidence="8 9" id="KW-0472">Membrane</keyword>
<dbReference type="Proteomes" id="UP000043316">
    <property type="component" value="Unassembled WGS sequence"/>
</dbReference>
<dbReference type="Gene3D" id="3.30.2090.10">
    <property type="entry name" value="Multidrug efflux transporter AcrB TolC docking domain, DN and DC subdomains"/>
    <property type="match status" value="2"/>
</dbReference>
<comment type="subcellular location">
    <subcellularLocation>
        <location evidence="1 9">Cell inner membrane</location>
        <topology evidence="1 9">Multi-pass membrane protein</topology>
    </subcellularLocation>
</comment>
<dbReference type="RefSeq" id="WP_053010384.1">
    <property type="nucleotide sequence ID" value="NZ_CWJI01000021.1"/>
</dbReference>
<name>A0A0H5M216_YERIN</name>
<evidence type="ECO:0000256" key="8">
    <source>
        <dbReference type="ARBA" id="ARBA00023136"/>
    </source>
</evidence>
<evidence type="ECO:0000313" key="12">
    <source>
        <dbReference type="Proteomes" id="UP000043316"/>
    </source>
</evidence>
<dbReference type="NCBIfam" id="TIGR00915">
    <property type="entry name" value="2A0602"/>
    <property type="match status" value="1"/>
</dbReference>
<dbReference type="SUPFAM" id="SSF82693">
    <property type="entry name" value="Multidrug efflux transporter AcrB pore domain, PN1, PN2, PC1 and PC2 subdomains"/>
    <property type="match status" value="4"/>
</dbReference>
<dbReference type="InterPro" id="IPR000731">
    <property type="entry name" value="SSD"/>
</dbReference>
<dbReference type="GO" id="GO:0005886">
    <property type="term" value="C:plasma membrane"/>
    <property type="evidence" value="ECO:0007669"/>
    <property type="project" value="UniProtKB-SubCell"/>
</dbReference>
<dbReference type="Gene3D" id="3.30.70.1430">
    <property type="entry name" value="Multidrug efflux transporter AcrB pore domain"/>
    <property type="match status" value="2"/>
</dbReference>
<dbReference type="InterPro" id="IPR027463">
    <property type="entry name" value="AcrB_DN_DC_subdom"/>
</dbReference>
<comment type="similarity">
    <text evidence="2 9">Belongs to the resistance-nodulation-cell division (RND) (TC 2.A.6) family.</text>
</comment>
<dbReference type="GO" id="GO:0042910">
    <property type="term" value="F:xenobiotic transmembrane transporter activity"/>
    <property type="evidence" value="ECO:0007669"/>
    <property type="project" value="TreeGrafter"/>
</dbReference>
<dbReference type="SUPFAM" id="SSF82714">
    <property type="entry name" value="Multidrug efflux transporter AcrB TolC docking domain, DN and DC subdomains"/>
    <property type="match status" value="2"/>
</dbReference>
<dbReference type="GO" id="GO:0015562">
    <property type="term" value="F:efflux transmembrane transporter activity"/>
    <property type="evidence" value="ECO:0007669"/>
    <property type="project" value="InterPro"/>
</dbReference>
<feature type="transmembrane region" description="Helical" evidence="9">
    <location>
        <begin position="341"/>
        <end position="360"/>
    </location>
</feature>
<dbReference type="Pfam" id="PF00873">
    <property type="entry name" value="ACR_tran"/>
    <property type="match status" value="1"/>
</dbReference>
<dbReference type="InterPro" id="IPR004764">
    <property type="entry name" value="MdtF-like"/>
</dbReference>
<evidence type="ECO:0000256" key="7">
    <source>
        <dbReference type="ARBA" id="ARBA00022989"/>
    </source>
</evidence>
<dbReference type="PROSITE" id="PS50156">
    <property type="entry name" value="SSD"/>
    <property type="match status" value="1"/>
</dbReference>
<dbReference type="PRINTS" id="PR00702">
    <property type="entry name" value="ACRIFLAVINRP"/>
</dbReference>
<dbReference type="Gene3D" id="3.30.70.1440">
    <property type="entry name" value="Multidrug efflux transporter AcrB pore domain"/>
    <property type="match status" value="1"/>
</dbReference>
<feature type="transmembrane region" description="Helical" evidence="9">
    <location>
        <begin position="12"/>
        <end position="30"/>
    </location>
</feature>
<dbReference type="Gene3D" id="1.20.1640.10">
    <property type="entry name" value="Multidrug efflux transporter AcrB transmembrane domain"/>
    <property type="match status" value="2"/>
</dbReference>
<proteinExistence type="inferred from homology"/>
<dbReference type="EMBL" id="CWJI01000021">
    <property type="protein sequence ID" value="CRY57062.1"/>
    <property type="molecule type" value="Genomic_DNA"/>
</dbReference>
<feature type="transmembrane region" description="Helical" evidence="9">
    <location>
        <begin position="918"/>
        <end position="939"/>
    </location>
</feature>
<evidence type="ECO:0000256" key="6">
    <source>
        <dbReference type="ARBA" id="ARBA00022692"/>
    </source>
</evidence>
<feature type="transmembrane region" description="Helical" evidence="9">
    <location>
        <begin position="890"/>
        <end position="912"/>
    </location>
</feature>
<gene>
    <name evidence="11" type="primary">bepG</name>
    <name evidence="11" type="ORF">ERS008476_04109</name>
</gene>
<evidence type="ECO:0000256" key="4">
    <source>
        <dbReference type="ARBA" id="ARBA00022475"/>
    </source>
</evidence>
<dbReference type="Gene3D" id="3.30.70.1320">
    <property type="entry name" value="Multidrug efflux transporter AcrB pore domain like"/>
    <property type="match status" value="1"/>
</dbReference>
<dbReference type="AlphaFoldDB" id="A0A0H5M216"/>
<protein>
    <recommendedName>
        <fullName evidence="9">Efflux pump membrane transporter</fullName>
    </recommendedName>
</protein>
<evidence type="ECO:0000256" key="3">
    <source>
        <dbReference type="ARBA" id="ARBA00022448"/>
    </source>
</evidence>
<keyword evidence="3 9" id="KW-0813">Transport</keyword>
<keyword evidence="4" id="KW-1003">Cell membrane</keyword>
<feature type="transmembrane region" description="Helical" evidence="9">
    <location>
        <begin position="863"/>
        <end position="883"/>
    </location>
</feature>
<evidence type="ECO:0000256" key="9">
    <source>
        <dbReference type="RuleBase" id="RU364070"/>
    </source>
</evidence>
<reference evidence="12" key="1">
    <citation type="submission" date="2015-03" db="EMBL/GenBank/DDBJ databases">
        <authorList>
            <consortium name="Pathogen Informatics"/>
        </authorList>
    </citation>
    <scope>NUCLEOTIDE SEQUENCE [LARGE SCALE GENOMIC DNA]</scope>
    <source>
        <strain evidence="12">R148</strain>
    </source>
</reference>